<accession>A0A853ETW5</accession>
<dbReference type="Gene3D" id="2.40.260.10">
    <property type="entry name" value="Sortase"/>
    <property type="match status" value="1"/>
</dbReference>
<dbReference type="GO" id="GO:0016787">
    <property type="term" value="F:hydrolase activity"/>
    <property type="evidence" value="ECO:0007669"/>
    <property type="project" value="UniProtKB-KW"/>
</dbReference>
<dbReference type="CDD" id="cd05829">
    <property type="entry name" value="Sortase_F"/>
    <property type="match status" value="1"/>
</dbReference>
<evidence type="ECO:0000313" key="3">
    <source>
        <dbReference type="EMBL" id="NYS94019.1"/>
    </source>
</evidence>
<organism evidence="3 4">
    <name type="scientific">Sanguibacter inulinus</name>
    <dbReference type="NCBI Taxonomy" id="60922"/>
    <lineage>
        <taxon>Bacteria</taxon>
        <taxon>Bacillati</taxon>
        <taxon>Actinomycetota</taxon>
        <taxon>Actinomycetes</taxon>
        <taxon>Micrococcales</taxon>
        <taxon>Sanguibacteraceae</taxon>
        <taxon>Sanguibacter</taxon>
    </lineage>
</organism>
<dbReference type="PROSITE" id="PS51257">
    <property type="entry name" value="PROKAR_LIPOPROTEIN"/>
    <property type="match status" value="1"/>
</dbReference>
<reference evidence="3 4" key="1">
    <citation type="submission" date="2020-07" db="EMBL/GenBank/DDBJ databases">
        <title>MOT database genomes.</title>
        <authorList>
            <person name="Joseph S."/>
            <person name="Aduse-Opoku J."/>
            <person name="Hashim A."/>
            <person name="Wade W."/>
            <person name="Curtis M."/>
        </authorList>
    </citation>
    <scope>NUCLEOTIDE SEQUENCE [LARGE SCALE GENOMIC DNA]</scope>
    <source>
        <strain evidence="3 4">DSM 100099</strain>
    </source>
</reference>
<dbReference type="EMBL" id="JACBYE010000024">
    <property type="protein sequence ID" value="NYS94019.1"/>
    <property type="molecule type" value="Genomic_DNA"/>
</dbReference>
<comment type="caution">
    <text evidence="3">The sequence shown here is derived from an EMBL/GenBank/DDBJ whole genome shotgun (WGS) entry which is preliminary data.</text>
</comment>
<dbReference type="InterPro" id="IPR023365">
    <property type="entry name" value="Sortase_dom-sf"/>
</dbReference>
<evidence type="ECO:0000313" key="4">
    <source>
        <dbReference type="Proteomes" id="UP000561011"/>
    </source>
</evidence>
<dbReference type="AlphaFoldDB" id="A0A853ETW5"/>
<feature type="region of interest" description="Disordered" evidence="2">
    <location>
        <begin position="37"/>
        <end position="87"/>
    </location>
</feature>
<protein>
    <submittedName>
        <fullName evidence="3">Class F sortase</fullName>
    </submittedName>
</protein>
<keyword evidence="4" id="KW-1185">Reference proteome</keyword>
<evidence type="ECO:0000256" key="2">
    <source>
        <dbReference type="SAM" id="MobiDB-lite"/>
    </source>
</evidence>
<sequence length="246" mass="25165">MRLTPTGAHPASSSRLLLAGSLALLIVISSGCARQVEPPPAMAGTQVVEPSTPGTPTTPPVPDGPQPSPPSSPRVPAPAPDPADIPVRPAADALAGELPRPVRVVVDALDIDMEVEALGVAPDGTMELPETGLRAAWYRYGSAPSSAAGVTLLAAHADTRSTGLGPFARLVDAEVGSAVVVTDESGEDVTYTVTEKAQVAKSEIALDDLFSREGPRRLVLVTCGGVFDRSTGHYVDNVVVTAVPAS</sequence>
<feature type="compositionally biased region" description="Pro residues" evidence="2">
    <location>
        <begin position="56"/>
        <end position="83"/>
    </location>
</feature>
<keyword evidence="1" id="KW-0378">Hydrolase</keyword>
<dbReference type="SUPFAM" id="SSF63817">
    <property type="entry name" value="Sortase"/>
    <property type="match status" value="1"/>
</dbReference>
<gene>
    <name evidence="3" type="ORF">HZZ10_10875</name>
</gene>
<dbReference type="Pfam" id="PF04203">
    <property type="entry name" value="Sortase"/>
    <property type="match status" value="1"/>
</dbReference>
<dbReference type="InterPro" id="IPR042001">
    <property type="entry name" value="Sortase_F"/>
</dbReference>
<dbReference type="Proteomes" id="UP000561011">
    <property type="component" value="Unassembled WGS sequence"/>
</dbReference>
<evidence type="ECO:0000256" key="1">
    <source>
        <dbReference type="ARBA" id="ARBA00022801"/>
    </source>
</evidence>
<name>A0A853ETW5_9MICO</name>
<dbReference type="RefSeq" id="WP_179913521.1">
    <property type="nucleotide sequence ID" value="NZ_JACBYE010000024.1"/>
</dbReference>
<proteinExistence type="predicted"/>
<dbReference type="InterPro" id="IPR005754">
    <property type="entry name" value="Sortase"/>
</dbReference>